<accession>A0A9P3FX91</accession>
<reference evidence="7 8" key="1">
    <citation type="submission" date="2021-08" db="EMBL/GenBank/DDBJ databases">
        <title>Draft Genome Sequence of Phanerochaete sordida strain YK-624.</title>
        <authorList>
            <person name="Mori T."/>
            <person name="Dohra H."/>
            <person name="Suzuki T."/>
            <person name="Kawagishi H."/>
            <person name="Hirai H."/>
        </authorList>
    </citation>
    <scope>NUCLEOTIDE SEQUENCE [LARGE SCALE GENOMIC DNA]</scope>
    <source>
        <strain evidence="7 8">YK-624</strain>
    </source>
</reference>
<dbReference type="SMART" id="SM00326">
    <property type="entry name" value="SH3"/>
    <property type="match status" value="1"/>
</dbReference>
<evidence type="ECO:0000256" key="1">
    <source>
        <dbReference type="ARBA" id="ARBA00004496"/>
    </source>
</evidence>
<feature type="compositionally biased region" description="Polar residues" evidence="5">
    <location>
        <begin position="85"/>
        <end position="100"/>
    </location>
</feature>
<dbReference type="PANTHER" id="PTHR47174">
    <property type="entry name" value="BRIDGING INTEGRATOR 3"/>
    <property type="match status" value="1"/>
</dbReference>
<proteinExistence type="predicted"/>
<dbReference type="InterPro" id="IPR001452">
    <property type="entry name" value="SH3_domain"/>
</dbReference>
<feature type="compositionally biased region" description="Pro residues" evidence="5">
    <location>
        <begin position="233"/>
        <end position="246"/>
    </location>
</feature>
<comment type="caution">
    <text evidence="7">The sequence shown here is derived from an EMBL/GenBank/DDBJ whole genome shotgun (WGS) entry which is preliminary data.</text>
</comment>
<dbReference type="SUPFAM" id="SSF50044">
    <property type="entry name" value="SH3-domain"/>
    <property type="match status" value="1"/>
</dbReference>
<dbReference type="PRINTS" id="PR01217">
    <property type="entry name" value="PRICHEXTENSN"/>
</dbReference>
<protein>
    <submittedName>
        <fullName evidence="7">SH3 domain-containing protein</fullName>
    </submittedName>
</protein>
<dbReference type="EMBL" id="BPQB01000001">
    <property type="protein sequence ID" value="GJE84802.1"/>
    <property type="molecule type" value="Genomic_DNA"/>
</dbReference>
<sequence>MVFADLDSSEKDAFFALLDEYFASRPDVFGALAGEDVASSSQAQPPPVNPLHNAAGRAAASAIHNAFTAHSKPSPEPTFTEPSWRRTSNTSSPEVSSATVSNAAGRVAAAAAMFGSPASPAAPPRPPPRRVSSSASPPEQYETPPARPPPVAPRPPASAASLVQQKKFGDVDLTSGKNMYLSIRHGTANKTATPPPVAAPVPAALPHIKNSFAPPPRRVPSAVSSPKSESKASPPPPPPPPRPQPEPEGEWAEAMYEYTSDDPGDLPLEEGQRVLIIERTSDDWWTGEYEGRRGLVPASYVKVL</sequence>
<evidence type="ECO:0000256" key="4">
    <source>
        <dbReference type="PROSITE-ProRule" id="PRU00192"/>
    </source>
</evidence>
<evidence type="ECO:0000313" key="8">
    <source>
        <dbReference type="Proteomes" id="UP000703269"/>
    </source>
</evidence>
<dbReference type="Pfam" id="PF14604">
    <property type="entry name" value="SH3_9"/>
    <property type="match status" value="1"/>
</dbReference>
<dbReference type="GO" id="GO:0015629">
    <property type="term" value="C:actin cytoskeleton"/>
    <property type="evidence" value="ECO:0007669"/>
    <property type="project" value="TreeGrafter"/>
</dbReference>
<dbReference type="AlphaFoldDB" id="A0A9P3FX91"/>
<keyword evidence="3" id="KW-0963">Cytoplasm</keyword>
<evidence type="ECO:0000313" key="7">
    <source>
        <dbReference type="EMBL" id="GJE84802.1"/>
    </source>
</evidence>
<dbReference type="OrthoDB" id="10255128at2759"/>
<dbReference type="GO" id="GO:0006897">
    <property type="term" value="P:endocytosis"/>
    <property type="evidence" value="ECO:0007669"/>
    <property type="project" value="InterPro"/>
</dbReference>
<keyword evidence="8" id="KW-1185">Reference proteome</keyword>
<dbReference type="InterPro" id="IPR046982">
    <property type="entry name" value="BIN3/RVS161-like"/>
</dbReference>
<evidence type="ECO:0000256" key="5">
    <source>
        <dbReference type="SAM" id="MobiDB-lite"/>
    </source>
</evidence>
<dbReference type="Gene3D" id="2.30.30.40">
    <property type="entry name" value="SH3 Domains"/>
    <property type="match status" value="1"/>
</dbReference>
<feature type="region of interest" description="Disordered" evidence="5">
    <location>
        <begin position="187"/>
        <end position="251"/>
    </location>
</feature>
<dbReference type="PRINTS" id="PR00452">
    <property type="entry name" value="SH3DOMAIN"/>
</dbReference>
<dbReference type="Proteomes" id="UP000703269">
    <property type="component" value="Unassembled WGS sequence"/>
</dbReference>
<organism evidence="7 8">
    <name type="scientific">Phanerochaete sordida</name>
    <dbReference type="NCBI Taxonomy" id="48140"/>
    <lineage>
        <taxon>Eukaryota</taxon>
        <taxon>Fungi</taxon>
        <taxon>Dikarya</taxon>
        <taxon>Basidiomycota</taxon>
        <taxon>Agaricomycotina</taxon>
        <taxon>Agaricomycetes</taxon>
        <taxon>Polyporales</taxon>
        <taxon>Phanerochaetaceae</taxon>
        <taxon>Phanerochaete</taxon>
    </lineage>
</organism>
<dbReference type="CDD" id="cd00174">
    <property type="entry name" value="SH3"/>
    <property type="match status" value="1"/>
</dbReference>
<comment type="subcellular location">
    <subcellularLocation>
        <location evidence="1">Cytoplasm</location>
    </subcellularLocation>
</comment>
<dbReference type="GO" id="GO:0008289">
    <property type="term" value="F:lipid binding"/>
    <property type="evidence" value="ECO:0007669"/>
    <property type="project" value="TreeGrafter"/>
</dbReference>
<keyword evidence="2 4" id="KW-0728">SH3 domain</keyword>
<gene>
    <name evidence="7" type="ORF">PsYK624_008780</name>
</gene>
<feature type="domain" description="SH3" evidence="6">
    <location>
        <begin position="247"/>
        <end position="304"/>
    </location>
</feature>
<evidence type="ECO:0000256" key="2">
    <source>
        <dbReference type="ARBA" id="ARBA00022443"/>
    </source>
</evidence>
<dbReference type="PROSITE" id="PS50002">
    <property type="entry name" value="SH3"/>
    <property type="match status" value="1"/>
</dbReference>
<dbReference type="GO" id="GO:0097320">
    <property type="term" value="P:plasma membrane tubulation"/>
    <property type="evidence" value="ECO:0007669"/>
    <property type="project" value="TreeGrafter"/>
</dbReference>
<evidence type="ECO:0000256" key="3">
    <source>
        <dbReference type="ARBA" id="ARBA00022490"/>
    </source>
</evidence>
<name>A0A9P3FX91_9APHY</name>
<dbReference type="PANTHER" id="PTHR47174:SF3">
    <property type="entry name" value="BRIDGING INTEGRATOR 3"/>
    <property type="match status" value="1"/>
</dbReference>
<dbReference type="InterPro" id="IPR036028">
    <property type="entry name" value="SH3-like_dom_sf"/>
</dbReference>
<feature type="region of interest" description="Disordered" evidence="5">
    <location>
        <begin position="36"/>
        <end position="100"/>
    </location>
</feature>
<dbReference type="GO" id="GO:0005737">
    <property type="term" value="C:cytoplasm"/>
    <property type="evidence" value="ECO:0007669"/>
    <property type="project" value="UniProtKB-SubCell"/>
</dbReference>
<evidence type="ECO:0000259" key="6">
    <source>
        <dbReference type="PROSITE" id="PS50002"/>
    </source>
</evidence>
<dbReference type="GO" id="GO:0051666">
    <property type="term" value="P:actin cortical patch localization"/>
    <property type="evidence" value="ECO:0007669"/>
    <property type="project" value="InterPro"/>
</dbReference>
<feature type="region of interest" description="Disordered" evidence="5">
    <location>
        <begin position="115"/>
        <end position="174"/>
    </location>
</feature>
<feature type="compositionally biased region" description="Pro residues" evidence="5">
    <location>
        <begin position="145"/>
        <end position="156"/>
    </location>
</feature>